<name>A0AA37TCQ9_9GAMM</name>
<proteinExistence type="predicted"/>
<dbReference type="AlphaFoldDB" id="A0AA37TCQ9"/>
<dbReference type="RefSeq" id="WP_232593572.1">
    <property type="nucleotide sequence ID" value="NZ_BSPD01000062.1"/>
</dbReference>
<evidence type="ECO:0000256" key="1">
    <source>
        <dbReference type="SAM" id="MobiDB-lite"/>
    </source>
</evidence>
<reference evidence="2 3" key="1">
    <citation type="journal article" date="2014" name="Int. J. Syst. Evol. Microbiol.">
        <title>Complete genome sequence of Corynebacterium casei LMG S-19264T (=DSM 44701T), isolated from a smear-ripened cheese.</title>
        <authorList>
            <consortium name="US DOE Joint Genome Institute (JGI-PGF)"/>
            <person name="Walter F."/>
            <person name="Albersmeier A."/>
            <person name="Kalinowski J."/>
            <person name="Ruckert C."/>
        </authorList>
    </citation>
    <scope>NUCLEOTIDE SEQUENCE [LARGE SCALE GENOMIC DNA]</scope>
    <source>
        <strain evidence="2 3">NBRC 110095</strain>
    </source>
</reference>
<gene>
    <name evidence="2" type="ORF">GCM10007877_26110</name>
</gene>
<dbReference type="Proteomes" id="UP001156870">
    <property type="component" value="Unassembled WGS sequence"/>
</dbReference>
<accession>A0AA37TCQ9</accession>
<protein>
    <recommendedName>
        <fullName evidence="4">Ribosomal protein L7/L12 C-terminal domain-containing protein</fullName>
    </recommendedName>
</protein>
<feature type="region of interest" description="Disordered" evidence="1">
    <location>
        <begin position="190"/>
        <end position="221"/>
    </location>
</feature>
<sequence>MSDLTYDLVFRGDIVIGQPLAEVKQKLGMLFKIDAQKVEQLFAGGSVTLKKGLNQATAEKYKAAIQKAGAIVAVVESSKNAPRSSPKPVGNRERAARAREAATAWTLAPVGADLVESQHRSGEAQEVAVDISHLSVSAQQGNLIQEGEIERPEAVVVDISRLDVAPVGEDLETLSEEIPDVQVDISDMDLAPVGSDMGEKVDKPAPLNPDISGISLASPNG</sequence>
<organism evidence="2 3">
    <name type="scientific">Marinibactrum halimedae</name>
    <dbReference type="NCBI Taxonomy" id="1444977"/>
    <lineage>
        <taxon>Bacteria</taxon>
        <taxon>Pseudomonadati</taxon>
        <taxon>Pseudomonadota</taxon>
        <taxon>Gammaproteobacteria</taxon>
        <taxon>Cellvibrionales</taxon>
        <taxon>Cellvibrionaceae</taxon>
        <taxon>Marinibactrum</taxon>
    </lineage>
</organism>
<evidence type="ECO:0008006" key="4">
    <source>
        <dbReference type="Google" id="ProtNLM"/>
    </source>
</evidence>
<dbReference type="EMBL" id="BSPD01000062">
    <property type="protein sequence ID" value="GLS26892.1"/>
    <property type="molecule type" value="Genomic_DNA"/>
</dbReference>
<keyword evidence="3" id="KW-1185">Reference proteome</keyword>
<evidence type="ECO:0000313" key="3">
    <source>
        <dbReference type="Proteomes" id="UP001156870"/>
    </source>
</evidence>
<comment type="caution">
    <text evidence="2">The sequence shown here is derived from an EMBL/GenBank/DDBJ whole genome shotgun (WGS) entry which is preliminary data.</text>
</comment>
<evidence type="ECO:0000313" key="2">
    <source>
        <dbReference type="EMBL" id="GLS26892.1"/>
    </source>
</evidence>